<dbReference type="Gene3D" id="1.10.10.10">
    <property type="entry name" value="Winged helix-like DNA-binding domain superfamily/Winged helix DNA-binding domain"/>
    <property type="match status" value="1"/>
</dbReference>
<evidence type="ECO:0000259" key="1">
    <source>
        <dbReference type="PROSITE" id="PS50931"/>
    </source>
</evidence>
<sequence>MARFWKVSNLGTPTFEQLRVFLAVVDSGSVAGAACKLNHAVLVITYGVANLKSQLDLELFEHGHAQTATHGRRAVKALHDGLEVEVDMAVDVMLPRSGWERCCEPSPKRSDCMSRRSGR</sequence>
<dbReference type="Pfam" id="PF00126">
    <property type="entry name" value="HTH_1"/>
    <property type="match status" value="1"/>
</dbReference>
<dbReference type="InterPro" id="IPR036388">
    <property type="entry name" value="WH-like_DNA-bd_sf"/>
</dbReference>
<dbReference type="AlphaFoldDB" id="A0AAW9TEH5"/>
<gene>
    <name evidence="2" type="ORF">GHK53_03290</name>
</gene>
<evidence type="ECO:0000313" key="3">
    <source>
        <dbReference type="Proteomes" id="UP000429484"/>
    </source>
</evidence>
<dbReference type="InterPro" id="IPR000847">
    <property type="entry name" value="LysR_HTH_N"/>
</dbReference>
<dbReference type="Proteomes" id="UP000429484">
    <property type="component" value="Unassembled WGS sequence"/>
</dbReference>
<name>A0AAW9TEH5_RHIML</name>
<protein>
    <submittedName>
        <fullName evidence="2">LysR family transcriptional regulator</fullName>
    </submittedName>
</protein>
<dbReference type="GO" id="GO:0003700">
    <property type="term" value="F:DNA-binding transcription factor activity"/>
    <property type="evidence" value="ECO:0007669"/>
    <property type="project" value="InterPro"/>
</dbReference>
<dbReference type="PROSITE" id="PS50931">
    <property type="entry name" value="HTH_LYSR"/>
    <property type="match status" value="1"/>
</dbReference>
<dbReference type="SUPFAM" id="SSF46785">
    <property type="entry name" value="Winged helix' DNA-binding domain"/>
    <property type="match status" value="1"/>
</dbReference>
<organism evidence="2 3">
    <name type="scientific">Rhizobium meliloti</name>
    <name type="common">Ensifer meliloti</name>
    <name type="synonym">Sinorhizobium meliloti</name>
    <dbReference type="NCBI Taxonomy" id="382"/>
    <lineage>
        <taxon>Bacteria</taxon>
        <taxon>Pseudomonadati</taxon>
        <taxon>Pseudomonadota</taxon>
        <taxon>Alphaproteobacteria</taxon>
        <taxon>Hyphomicrobiales</taxon>
        <taxon>Rhizobiaceae</taxon>
        <taxon>Sinorhizobium/Ensifer group</taxon>
        <taxon>Sinorhizobium</taxon>
    </lineage>
</organism>
<dbReference type="InterPro" id="IPR036390">
    <property type="entry name" value="WH_DNA-bd_sf"/>
</dbReference>
<comment type="caution">
    <text evidence="2">The sequence shown here is derived from an EMBL/GenBank/DDBJ whole genome shotgun (WGS) entry which is preliminary data.</text>
</comment>
<proteinExistence type="predicted"/>
<accession>A0AAW9TEH5</accession>
<dbReference type="EMBL" id="WISR01000035">
    <property type="protein sequence ID" value="MQW31898.1"/>
    <property type="molecule type" value="Genomic_DNA"/>
</dbReference>
<evidence type="ECO:0000313" key="2">
    <source>
        <dbReference type="EMBL" id="MQW31898.1"/>
    </source>
</evidence>
<feature type="domain" description="HTH lysR-type" evidence="1">
    <location>
        <begin position="13"/>
        <end position="69"/>
    </location>
</feature>
<reference evidence="2 3" key="1">
    <citation type="journal article" date="2013" name="Genome Biol.">
        <title>Comparative genomics of the core and accessory genomes of 48 Sinorhizobium strains comprising five genospecies.</title>
        <authorList>
            <person name="Sugawara M."/>
            <person name="Epstein B."/>
            <person name="Badgley B.D."/>
            <person name="Unno T."/>
            <person name="Xu L."/>
            <person name="Reese J."/>
            <person name="Gyaneshwar P."/>
            <person name="Denny R."/>
            <person name="Mudge J."/>
            <person name="Bharti A.K."/>
            <person name="Farmer A.D."/>
            <person name="May G.D."/>
            <person name="Woodward J.E."/>
            <person name="Medigue C."/>
            <person name="Vallenet D."/>
            <person name="Lajus A."/>
            <person name="Rouy Z."/>
            <person name="Martinez-Vaz B."/>
            <person name="Tiffin P."/>
            <person name="Young N.D."/>
            <person name="Sadowsky M.J."/>
        </authorList>
    </citation>
    <scope>NUCLEOTIDE SEQUENCE [LARGE SCALE GENOMIC DNA]</scope>
    <source>
        <strain evidence="2 3">N6B1</strain>
    </source>
</reference>
<dbReference type="KEGG" id="smer:DU99_27360"/>